<dbReference type="AlphaFoldDB" id="A0A1Z1M546"/>
<protein>
    <submittedName>
        <fullName evidence="2">Uncharacterized protein</fullName>
    </submittedName>
</protein>
<feature type="transmembrane region" description="Helical" evidence="1">
    <location>
        <begin position="130"/>
        <end position="150"/>
    </location>
</feature>
<feature type="transmembrane region" description="Helical" evidence="1">
    <location>
        <begin position="162"/>
        <end position="180"/>
    </location>
</feature>
<keyword evidence="1" id="KW-0472">Membrane</keyword>
<organism evidence="2">
    <name type="scientific">Caloglossa monosticha</name>
    <dbReference type="NCBI Taxonomy" id="76906"/>
    <lineage>
        <taxon>Eukaryota</taxon>
        <taxon>Rhodophyta</taxon>
        <taxon>Florideophyceae</taxon>
        <taxon>Rhodymeniophycidae</taxon>
        <taxon>Ceramiales</taxon>
        <taxon>Delesseriaceae</taxon>
        <taxon>Caloglossa</taxon>
    </lineage>
</organism>
<gene>
    <name evidence="2" type="primary">ConsOrf4</name>
</gene>
<feature type="transmembrane region" description="Helical" evidence="1">
    <location>
        <begin position="99"/>
        <end position="118"/>
    </location>
</feature>
<proteinExistence type="predicted"/>
<feature type="transmembrane region" description="Helical" evidence="1">
    <location>
        <begin position="68"/>
        <end position="92"/>
    </location>
</feature>
<feature type="transmembrane region" description="Helical" evidence="1">
    <location>
        <begin position="224"/>
        <end position="240"/>
    </location>
</feature>
<dbReference type="RefSeq" id="YP_009392468.1">
    <property type="nucleotide sequence ID" value="NC_035263.1"/>
</dbReference>
<feature type="transmembrane region" description="Helical" evidence="1">
    <location>
        <begin position="29"/>
        <end position="48"/>
    </location>
</feature>
<keyword evidence="1" id="KW-0812">Transmembrane</keyword>
<keyword evidence="2" id="KW-0150">Chloroplast</keyword>
<reference evidence="2" key="1">
    <citation type="journal article" date="2017" name="J. Phycol.">
        <title>Analysis of chloroplast genomes and a supermatrix inform reclassification of the Rhodomelaceae (Rhodophyta).</title>
        <authorList>
            <person name="Diaz-Tapia P."/>
            <person name="Maggs C.A."/>
            <person name="West J.A."/>
            <person name="Verbruggen H."/>
        </authorList>
    </citation>
    <scope>NUCLEOTIDE SEQUENCE</scope>
    <source>
        <strain evidence="2">JW3046</strain>
    </source>
</reference>
<dbReference type="GeneID" id="33354009"/>
<keyword evidence="1" id="KW-1133">Transmembrane helix</keyword>
<name>A0A1Z1M546_9FLOR</name>
<evidence type="ECO:0000313" key="2">
    <source>
        <dbReference type="EMBL" id="ARW61030.1"/>
    </source>
</evidence>
<geneLocation type="chloroplast" evidence="2"/>
<accession>A0A1Z1M546</accession>
<evidence type="ECO:0000256" key="1">
    <source>
        <dbReference type="SAM" id="Phobius"/>
    </source>
</evidence>
<keyword evidence="2" id="KW-0934">Plastid</keyword>
<sequence>MNLSHISFHSQYLKNPITIFHKIKIKYKIFIIFMILFCIPYTSCKYMFFCYLINNSIYFYQLKKKLNYSNLIVNQALMFIFINIFVYFLNYLSYCYKAFFVYTYIVIPIKIVQKNFFYQKNNYYYIAIKYILYAVPTIFVKTLLITLLYIQLNKIFLLSTKYEFIILSFLFLLNKVRLYHYKKNDYFTLATLLASQFLEKSAFNAYLLYLSIRLKYYYLRKSNNCLYMIFIAIYIYVIRIKNDTYKLAYNLWNKKNIINYSIY</sequence>
<dbReference type="EMBL" id="MF101416">
    <property type="protein sequence ID" value="ARW61030.1"/>
    <property type="molecule type" value="Genomic_DNA"/>
</dbReference>